<dbReference type="InterPro" id="IPR017853">
    <property type="entry name" value="GH"/>
</dbReference>
<dbReference type="CDD" id="cd14752">
    <property type="entry name" value="GH31_N"/>
    <property type="match status" value="1"/>
</dbReference>
<dbReference type="AlphaFoldDB" id="A0A2L2T0C0"/>
<reference evidence="8" key="1">
    <citation type="submission" date="2014-10" db="EMBL/GenBank/DDBJ databases">
        <authorList>
            <person name="King R."/>
        </authorList>
    </citation>
    <scope>NUCLEOTIDE SEQUENCE [LARGE SCALE GENOMIC DNA]</scope>
    <source>
        <strain evidence="8">A3/5</strain>
    </source>
</reference>
<keyword evidence="4" id="KW-0326">Glycosidase</keyword>
<evidence type="ECO:0000256" key="1">
    <source>
        <dbReference type="ARBA" id="ARBA00001657"/>
    </source>
</evidence>
<keyword evidence="8" id="KW-1185">Reference proteome</keyword>
<sequence length="1099" mass="125939">MGWAEDTKLSDPYIFIKSDDFFQGIDSGATQVKRPRTITLNQDDQLLSDGKLNPACSHGRIFRFDDGSLLLIQFMRPKVWQIRFDPNNRNGEDFTDFNTRTIVKDTLSGPGGLIETLDGLENIDWNVELVEDPQYIIFQSVLNPNNHNRQIQLQIWIQRDPFQITVIRVLESNPPAEKLPELQSVNYASSKQLELPRTAGAQAAIIWKTRPRGLQYTERATILSIEKSVTADFMGFGEQGGKDLFKKKTYMNYFNFDNMRYQNVYGKGPLDDREPLYHSEPFWIEVDSHPGYRSQVSTFIDNYSHICVDVGVKDTGAIRVATRFNSFRAIMVAADSMQDLITSYTSIVGKPRLKPRYVLGYHQACYGYDSQESVLESVAEYRKCGFPIDGMHIDVDMQDDYRTFTIDKRDKHFPDPVQMFKTLREQGVKCSTNITPYINSVPSDTYSTLNEGLKDGRFIKDDRDVDPSAPNVWDQRYVGWSVGNQIFLNPNTQKPPYFEEDKSKFEDNFNSQKPFHGGVFYGWGNGHPGHYPNLNNKDVRKWWGKQYKYLFECGLDFVWQDMTGPCIAEEYGDMKGSLPFRLNLDSDGWCQDSTKATRKKAIEIWSLYSYNLHKATYHGLNNIHKVSPDLEWRENRRNFIIGRGSFVGSHRFAGLWTGDNASTWEFLGISVAQVLALGMSGITISGQDVGGFEFIDSERDFVNPELLIRWYSAYSLLPWFRNHYTKRRDWIDGPRKGTMRKDGKLFQEPYAYQKYYEANSWRFQGQEAMIYRAVLPICRYLIRLRYSLMQLMYDAMFENMVTGLPIARAMVITDDIDRSLFSADVSIPVPRVYTLLTSQNQKFTRSQYMVRNDLLVAPALIPESKRRTRKLYLPYPDKWYTMNLRPDEDLGAPLLEPANGGSRIEYDCRISDQDSQLPYVTPMYIREGGIIPKIKVRDYIPDPSLPAQDVNPITLHVYPGKDNTYIMYLDDGISRDSAPVVGRGLNVSDEKAANKYCQVEISQTTKSFNEQTAVKFIRTVTIKSPFNGFGDLAFMIGTKYTLALWHAPSVDINTAKVDSSNSNVTSRTDTGSRATVVNVPVAEAHTEGVTIQVAYAEMK</sequence>
<dbReference type="InterPro" id="IPR011013">
    <property type="entry name" value="Gal_mutarotase_sf_dom"/>
</dbReference>
<proteinExistence type="inferred from homology"/>
<comment type="catalytic activity">
    <reaction evidence="1">
        <text>Hydrolysis of terminal, non-reducing (1-&gt;4)-linked alpha-D-glucose residues with release of alpha-D-glucose.</text>
        <dbReference type="EC" id="3.2.1.20"/>
    </reaction>
</comment>
<dbReference type="GO" id="GO:0004558">
    <property type="term" value="F:alpha-1,4-glucosidase activity"/>
    <property type="evidence" value="ECO:0007669"/>
    <property type="project" value="UniProtKB-EC"/>
</dbReference>
<dbReference type="Gene3D" id="2.60.40.1760">
    <property type="entry name" value="glycosyl hydrolase (family 31)"/>
    <property type="match status" value="1"/>
</dbReference>
<dbReference type="SUPFAM" id="SSF51445">
    <property type="entry name" value="(Trans)glycosidases"/>
    <property type="match status" value="1"/>
</dbReference>
<dbReference type="Pfam" id="PF21365">
    <property type="entry name" value="Glyco_hydro_31_3rd"/>
    <property type="match status" value="1"/>
</dbReference>
<evidence type="ECO:0000256" key="3">
    <source>
        <dbReference type="ARBA" id="ARBA00012741"/>
    </source>
</evidence>
<protein>
    <recommendedName>
        <fullName evidence="3">alpha-glucosidase</fullName>
        <ecNumber evidence="3">3.2.1.20</ecNumber>
    </recommendedName>
</protein>
<organism evidence="7 8">
    <name type="scientific">Fusarium venenatum</name>
    <dbReference type="NCBI Taxonomy" id="56646"/>
    <lineage>
        <taxon>Eukaryota</taxon>
        <taxon>Fungi</taxon>
        <taxon>Dikarya</taxon>
        <taxon>Ascomycota</taxon>
        <taxon>Pezizomycotina</taxon>
        <taxon>Sordariomycetes</taxon>
        <taxon>Hypocreomycetidae</taxon>
        <taxon>Hypocreales</taxon>
        <taxon>Nectriaceae</taxon>
        <taxon>Fusarium</taxon>
    </lineage>
</organism>
<keyword evidence="4" id="KW-0378">Hydrolase</keyword>
<dbReference type="Pfam" id="PF01055">
    <property type="entry name" value="Glyco_hydro_31_2nd"/>
    <property type="match status" value="1"/>
</dbReference>
<dbReference type="Proteomes" id="UP000245910">
    <property type="component" value="Chromosome IIII"/>
</dbReference>
<dbReference type="EMBL" id="LN649232">
    <property type="protein sequence ID" value="CEI38459.1"/>
    <property type="molecule type" value="Genomic_DNA"/>
</dbReference>
<evidence type="ECO:0000256" key="2">
    <source>
        <dbReference type="ARBA" id="ARBA00007806"/>
    </source>
</evidence>
<evidence type="ECO:0000313" key="8">
    <source>
        <dbReference type="Proteomes" id="UP000245910"/>
    </source>
</evidence>
<feature type="domain" description="Glycoside hydrolase family 31 TIM barrel" evidence="5">
    <location>
        <begin position="351"/>
        <end position="794"/>
    </location>
</feature>
<dbReference type="SUPFAM" id="SSF74650">
    <property type="entry name" value="Galactose mutarotase-like"/>
    <property type="match status" value="1"/>
</dbReference>
<evidence type="ECO:0000256" key="4">
    <source>
        <dbReference type="RuleBase" id="RU361185"/>
    </source>
</evidence>
<name>A0A2L2T0C0_9HYPO</name>
<dbReference type="EC" id="3.2.1.20" evidence="3"/>
<dbReference type="InterPro" id="IPR013780">
    <property type="entry name" value="Glyco_hydro_b"/>
</dbReference>
<dbReference type="PANTHER" id="PTHR22762">
    <property type="entry name" value="ALPHA-GLUCOSIDASE"/>
    <property type="match status" value="1"/>
</dbReference>
<dbReference type="PANTHER" id="PTHR22762:SF120">
    <property type="entry name" value="HETEROGLYCAN GLUCOSIDASE 1"/>
    <property type="match status" value="1"/>
</dbReference>
<dbReference type="Gene3D" id="2.60.40.1180">
    <property type="entry name" value="Golgi alpha-mannosidase II"/>
    <property type="match status" value="2"/>
</dbReference>
<comment type="similarity">
    <text evidence="2 4">Belongs to the glycosyl hydrolase 31 family.</text>
</comment>
<dbReference type="InterPro" id="IPR000322">
    <property type="entry name" value="Glyco_hydro_31_TIM"/>
</dbReference>
<evidence type="ECO:0000259" key="6">
    <source>
        <dbReference type="Pfam" id="PF21365"/>
    </source>
</evidence>
<dbReference type="GO" id="GO:0030246">
    <property type="term" value="F:carbohydrate binding"/>
    <property type="evidence" value="ECO:0007669"/>
    <property type="project" value="InterPro"/>
</dbReference>
<dbReference type="GO" id="GO:0005975">
    <property type="term" value="P:carbohydrate metabolic process"/>
    <property type="evidence" value="ECO:0007669"/>
    <property type="project" value="InterPro"/>
</dbReference>
<accession>A0A2L2T0C0</accession>
<evidence type="ECO:0000259" key="5">
    <source>
        <dbReference type="Pfam" id="PF01055"/>
    </source>
</evidence>
<dbReference type="STRING" id="56646.A0A2L2T0C0"/>
<evidence type="ECO:0000313" key="7">
    <source>
        <dbReference type="EMBL" id="CEI38459.1"/>
    </source>
</evidence>
<dbReference type="InterPro" id="IPR048395">
    <property type="entry name" value="Glyco_hydro_31_C"/>
</dbReference>
<dbReference type="Gene3D" id="3.20.20.80">
    <property type="entry name" value="Glycosidases"/>
    <property type="match status" value="1"/>
</dbReference>
<feature type="domain" description="Glycosyl hydrolase family 31 C-terminal" evidence="6">
    <location>
        <begin position="844"/>
        <end position="931"/>
    </location>
</feature>